<dbReference type="GO" id="GO:0005778">
    <property type="term" value="C:peroxisomal membrane"/>
    <property type="evidence" value="ECO:0007669"/>
    <property type="project" value="UniProtKB-SubCell"/>
</dbReference>
<accession>D2VBR8</accession>
<evidence type="ECO:0000256" key="2">
    <source>
        <dbReference type="ARBA" id="ARBA00023136"/>
    </source>
</evidence>
<dbReference type="GO" id="GO:0016559">
    <property type="term" value="P:peroxisome fission"/>
    <property type="evidence" value="ECO:0007669"/>
    <property type="project" value="InterPro"/>
</dbReference>
<sequence length="145" mass="16430">MWFIGTLLTLISDFYDYFDIFNQEISILREKSNSISQLNEGFINLNDFIDHDKKTSAEIAIPSNNNLNNNNSTITRISQIDERLKKVQDKKVQITRNLMKNTADLMVAGNGGYKVWSLNNGIIGLCGCISSFIGLYESWPSNVVK</sequence>
<dbReference type="RefSeq" id="XP_002678589.1">
    <property type="nucleotide sequence ID" value="XM_002678543.1"/>
</dbReference>
<dbReference type="InterPro" id="IPR008733">
    <property type="entry name" value="PEX11"/>
</dbReference>
<evidence type="ECO:0000313" key="5">
    <source>
        <dbReference type="EMBL" id="EFC45845.1"/>
    </source>
</evidence>
<keyword evidence="3" id="KW-0576">Peroxisome</keyword>
<dbReference type="Proteomes" id="UP000006671">
    <property type="component" value="Unassembled WGS sequence"/>
</dbReference>
<dbReference type="OrthoDB" id="411017at2759"/>
<reference evidence="5 6" key="1">
    <citation type="journal article" date="2010" name="Cell">
        <title>The genome of Naegleria gruberi illuminates early eukaryotic versatility.</title>
        <authorList>
            <person name="Fritz-Laylin L.K."/>
            <person name="Prochnik S.E."/>
            <person name="Ginger M.L."/>
            <person name="Dacks J.B."/>
            <person name="Carpenter M.L."/>
            <person name="Field M.C."/>
            <person name="Kuo A."/>
            <person name="Paredez A."/>
            <person name="Chapman J."/>
            <person name="Pham J."/>
            <person name="Shu S."/>
            <person name="Neupane R."/>
            <person name="Cipriano M."/>
            <person name="Mancuso J."/>
            <person name="Tu H."/>
            <person name="Salamov A."/>
            <person name="Lindquist E."/>
            <person name="Shapiro H."/>
            <person name="Lucas S."/>
            <person name="Grigoriev I.V."/>
            <person name="Cande W.Z."/>
            <person name="Fulton C."/>
            <person name="Rokhsar D.S."/>
            <person name="Dawson S.C."/>
        </authorList>
    </citation>
    <scope>NUCLEOTIDE SEQUENCE [LARGE SCALE GENOMIC DNA]</scope>
    <source>
        <strain evidence="5 6">NEG-M</strain>
    </source>
</reference>
<dbReference type="AlphaFoldDB" id="D2VBR8"/>
<keyword evidence="2" id="KW-0472">Membrane</keyword>
<dbReference type="PANTHER" id="PTHR12652:SF50">
    <property type="entry name" value="PEROXIN 11"/>
    <property type="match status" value="1"/>
</dbReference>
<gene>
    <name evidence="5" type="ORF">NAEGRDRAFT_66310</name>
</gene>
<keyword evidence="1" id="KW-0962">Peroxisome biogenesis</keyword>
<evidence type="ECO:0000313" key="6">
    <source>
        <dbReference type="Proteomes" id="UP000006671"/>
    </source>
</evidence>
<dbReference type="EMBL" id="GG738861">
    <property type="protein sequence ID" value="EFC45845.1"/>
    <property type="molecule type" value="Genomic_DNA"/>
</dbReference>
<name>D2VBR8_NAEGR</name>
<dbReference type="PANTHER" id="PTHR12652">
    <property type="entry name" value="PEROXISOMAL BIOGENESIS FACTOR 11"/>
    <property type="match status" value="1"/>
</dbReference>
<dbReference type="GeneID" id="8859141"/>
<evidence type="ECO:0000256" key="1">
    <source>
        <dbReference type="ARBA" id="ARBA00022593"/>
    </source>
</evidence>
<evidence type="ECO:0000256" key="3">
    <source>
        <dbReference type="ARBA" id="ARBA00023140"/>
    </source>
</evidence>
<dbReference type="VEuPathDB" id="AmoebaDB:NAEGRDRAFT_66310"/>
<keyword evidence="6" id="KW-1185">Reference proteome</keyword>
<protein>
    <submittedName>
        <fullName evidence="5">Predicted protein</fullName>
    </submittedName>
</protein>
<dbReference type="InParanoid" id="D2VBR8"/>
<dbReference type="Pfam" id="PF05648">
    <property type="entry name" value="PEX11"/>
    <property type="match status" value="1"/>
</dbReference>
<evidence type="ECO:0000256" key="4">
    <source>
        <dbReference type="ARBA" id="ARBA00046271"/>
    </source>
</evidence>
<organism evidence="6">
    <name type="scientific">Naegleria gruberi</name>
    <name type="common">Amoeba</name>
    <dbReference type="NCBI Taxonomy" id="5762"/>
    <lineage>
        <taxon>Eukaryota</taxon>
        <taxon>Discoba</taxon>
        <taxon>Heterolobosea</taxon>
        <taxon>Tetramitia</taxon>
        <taxon>Eutetramitia</taxon>
        <taxon>Vahlkampfiidae</taxon>
        <taxon>Naegleria</taxon>
    </lineage>
</organism>
<proteinExistence type="predicted"/>
<dbReference type="KEGG" id="ngr:NAEGRDRAFT_66310"/>
<comment type="subcellular location">
    <subcellularLocation>
        <location evidence="4">Peroxisome membrane</location>
    </subcellularLocation>
</comment>